<evidence type="ECO:0000256" key="1">
    <source>
        <dbReference type="ARBA" id="ARBA00022729"/>
    </source>
</evidence>
<evidence type="ECO:0000313" key="5">
    <source>
        <dbReference type="Proteomes" id="UP001149165"/>
    </source>
</evidence>
<organism evidence="4 5">
    <name type="scientific">Penicillium angulare</name>
    <dbReference type="NCBI Taxonomy" id="116970"/>
    <lineage>
        <taxon>Eukaryota</taxon>
        <taxon>Fungi</taxon>
        <taxon>Dikarya</taxon>
        <taxon>Ascomycota</taxon>
        <taxon>Pezizomycotina</taxon>
        <taxon>Eurotiomycetes</taxon>
        <taxon>Eurotiomycetidae</taxon>
        <taxon>Eurotiales</taxon>
        <taxon>Aspergillaceae</taxon>
        <taxon>Penicillium</taxon>
    </lineage>
</organism>
<keyword evidence="5" id="KW-1185">Reference proteome</keyword>
<comment type="caution">
    <text evidence="4">The sequence shown here is derived from an EMBL/GenBank/DDBJ whole genome shotgun (WGS) entry which is preliminary data.</text>
</comment>
<dbReference type="AlphaFoldDB" id="A0A9W9FBK7"/>
<gene>
    <name evidence="4" type="ORF">N7456_007745</name>
</gene>
<reference evidence="4" key="2">
    <citation type="journal article" date="2023" name="IMA Fungus">
        <title>Comparative genomic study of the Penicillium genus elucidates a diverse pangenome and 15 lateral gene transfer events.</title>
        <authorList>
            <person name="Petersen C."/>
            <person name="Sorensen T."/>
            <person name="Nielsen M.R."/>
            <person name="Sondergaard T.E."/>
            <person name="Sorensen J.L."/>
            <person name="Fitzpatrick D.A."/>
            <person name="Frisvad J.C."/>
            <person name="Nielsen K.L."/>
        </authorList>
    </citation>
    <scope>NUCLEOTIDE SEQUENCE</scope>
    <source>
        <strain evidence="4">IBT 30069</strain>
    </source>
</reference>
<feature type="compositionally biased region" description="Basic and acidic residues" evidence="2">
    <location>
        <begin position="47"/>
        <end position="62"/>
    </location>
</feature>
<feature type="compositionally biased region" description="Low complexity" evidence="2">
    <location>
        <begin position="35"/>
        <end position="46"/>
    </location>
</feature>
<keyword evidence="3" id="KW-0472">Membrane</keyword>
<dbReference type="InterPro" id="IPR036908">
    <property type="entry name" value="RlpA-like_sf"/>
</dbReference>
<protein>
    <recommendedName>
        <fullName evidence="6">RlpA-like protein double-psi beta-barrel domain-containing protein</fullName>
    </recommendedName>
</protein>
<dbReference type="InterPro" id="IPR051477">
    <property type="entry name" value="Expansin_CellWall"/>
</dbReference>
<dbReference type="EMBL" id="JAPQKH010000005">
    <property type="protein sequence ID" value="KAJ5097024.1"/>
    <property type="molecule type" value="Genomic_DNA"/>
</dbReference>
<accession>A0A9W9FBK7</accession>
<reference evidence="4" key="1">
    <citation type="submission" date="2022-11" db="EMBL/GenBank/DDBJ databases">
        <authorList>
            <person name="Petersen C."/>
        </authorList>
    </citation>
    <scope>NUCLEOTIDE SEQUENCE</scope>
    <source>
        <strain evidence="4">IBT 30069</strain>
    </source>
</reference>
<feature type="region of interest" description="Disordered" evidence="2">
    <location>
        <begin position="1"/>
        <end position="62"/>
    </location>
</feature>
<feature type="transmembrane region" description="Helical" evidence="3">
    <location>
        <begin position="87"/>
        <end position="109"/>
    </location>
</feature>
<dbReference type="PANTHER" id="PTHR31836">
    <property type="match status" value="1"/>
</dbReference>
<evidence type="ECO:0008006" key="6">
    <source>
        <dbReference type="Google" id="ProtNLM"/>
    </source>
</evidence>
<dbReference type="Gene3D" id="2.40.40.10">
    <property type="entry name" value="RlpA-like domain"/>
    <property type="match status" value="1"/>
</dbReference>
<dbReference type="OrthoDB" id="623670at2759"/>
<evidence type="ECO:0000256" key="2">
    <source>
        <dbReference type="SAM" id="MobiDB-lite"/>
    </source>
</evidence>
<name>A0A9W9FBK7_9EURO</name>
<keyword evidence="3" id="KW-1133">Transmembrane helix</keyword>
<evidence type="ECO:0000313" key="4">
    <source>
        <dbReference type="EMBL" id="KAJ5097024.1"/>
    </source>
</evidence>
<feature type="compositionally biased region" description="Polar residues" evidence="2">
    <location>
        <begin position="1"/>
        <end position="13"/>
    </location>
</feature>
<dbReference type="SUPFAM" id="SSF50685">
    <property type="entry name" value="Barwin-like endoglucanases"/>
    <property type="match status" value="1"/>
</dbReference>
<evidence type="ECO:0000256" key="3">
    <source>
        <dbReference type="SAM" id="Phobius"/>
    </source>
</evidence>
<keyword evidence="3" id="KW-0812">Transmembrane</keyword>
<dbReference type="Proteomes" id="UP001149165">
    <property type="component" value="Unassembled WGS sequence"/>
</dbReference>
<proteinExistence type="predicted"/>
<dbReference type="PANTHER" id="PTHR31836:SF28">
    <property type="entry name" value="SRCR DOMAIN-CONTAINING PROTEIN-RELATED"/>
    <property type="match status" value="1"/>
</dbReference>
<dbReference type="CDD" id="cd22191">
    <property type="entry name" value="DPBB_RlpA_EXP_N-like"/>
    <property type="match status" value="1"/>
</dbReference>
<keyword evidence="1" id="KW-0732">Signal</keyword>
<sequence length="258" mass="27703">MAEEQPTNTSTPWASMPQRKPVPSAPTVTPDPDTEAAAETATVTETTPEHHNTTQDASLKEQKTPYKQSFLASIPSWWGTQKRPRKILIIGLIAGLFLIALIIGLAVGLTVGKKNSKSNLALPTSNGGPYSGDLTYYAPALGSCGYTNTESEHVLAVSHILFDAASTGSNPNDNPLCGLKIRIRRDGESVDAKVVDRCVGCAETDLDVTESVFEKLATLAQGRVTMEWAWLEKAPVNASSQRRDANTALVGNYVDLHV</sequence>